<evidence type="ECO:0000313" key="2">
    <source>
        <dbReference type="Proteomes" id="UP000318801"/>
    </source>
</evidence>
<dbReference type="OrthoDB" id="7365132at2"/>
<proteinExistence type="predicted"/>
<dbReference type="Proteomes" id="UP000318801">
    <property type="component" value="Unassembled WGS sequence"/>
</dbReference>
<accession>A0A506U7E3</accession>
<name>A0A506U7E3_9HYPH</name>
<sequence>MSDIADQSGWQALAAGLMEQDRFDAVAACILALALVDKARDSRTAARLLETGHALVLRSLVTLAEEPALIAIDRRDERTMRSFYHVTEQALALRNQFYK</sequence>
<gene>
    <name evidence="1" type="ORF">FJU08_13785</name>
</gene>
<reference evidence="1 2" key="1">
    <citation type="submission" date="2019-06" db="EMBL/GenBank/DDBJ databases">
        <authorList>
            <person name="Li M."/>
        </authorList>
    </citation>
    <scope>NUCLEOTIDE SEQUENCE [LARGE SCALE GENOMIC DNA]</scope>
    <source>
        <strain evidence="1 2">BGMRC2036</strain>
    </source>
</reference>
<protein>
    <submittedName>
        <fullName evidence="1">Uncharacterized protein</fullName>
    </submittedName>
</protein>
<dbReference type="EMBL" id="VHLG01000009">
    <property type="protein sequence ID" value="TPW29408.1"/>
    <property type="molecule type" value="Genomic_DNA"/>
</dbReference>
<evidence type="ECO:0000313" key="1">
    <source>
        <dbReference type="EMBL" id="TPW29408.1"/>
    </source>
</evidence>
<comment type="caution">
    <text evidence="1">The sequence shown here is derived from an EMBL/GenBank/DDBJ whole genome shotgun (WGS) entry which is preliminary data.</text>
</comment>
<organism evidence="1 2">
    <name type="scientific">Martelella alba</name>
    <dbReference type="NCBI Taxonomy" id="2590451"/>
    <lineage>
        <taxon>Bacteria</taxon>
        <taxon>Pseudomonadati</taxon>
        <taxon>Pseudomonadota</taxon>
        <taxon>Alphaproteobacteria</taxon>
        <taxon>Hyphomicrobiales</taxon>
        <taxon>Aurantimonadaceae</taxon>
        <taxon>Martelella</taxon>
    </lineage>
</organism>
<dbReference type="AlphaFoldDB" id="A0A506U7E3"/>
<dbReference type="RefSeq" id="WP_141149604.1">
    <property type="nucleotide sequence ID" value="NZ_VHLG01000009.1"/>
</dbReference>
<keyword evidence="2" id="KW-1185">Reference proteome</keyword>